<dbReference type="Pfam" id="PF01261">
    <property type="entry name" value="AP_endonuc_2"/>
    <property type="match status" value="1"/>
</dbReference>
<dbReference type="InterPro" id="IPR036237">
    <property type="entry name" value="Xyl_isomerase-like_sf"/>
</dbReference>
<feature type="domain" description="Xylose isomerase-like TIM barrel" evidence="1">
    <location>
        <begin position="37"/>
        <end position="259"/>
    </location>
</feature>
<dbReference type="AlphaFoldDB" id="A0A918SFE4"/>
<dbReference type="InterPro" id="IPR050312">
    <property type="entry name" value="IolE/XylAMocC-like"/>
</dbReference>
<sequence>MTQAVFAQQNSTAKDLDWKLGVQAYTFKNFTFTEALEKIKSIDLNYVEAFPGQTIGNGIEGTMHYEMEANTRQQVKQLLESKGIELVAYGVVSGKNEQDWRNLFEFAKEMGVKVINSEPAQEDLDLVNKLAGEYGVTVGLHNHPKPSTYWHPDTVLEAMKGRENIRACADVGHWIRSGMNPVENLKKLEGHIASVHFKDLNENSSEAHDVPWGTGISDVQAMVNELKRQDFEGVISVEYEHNWDSSLPEIEKSVNYFKRISE</sequence>
<evidence type="ECO:0000313" key="2">
    <source>
        <dbReference type="EMBL" id="GHA38599.1"/>
    </source>
</evidence>
<keyword evidence="3" id="KW-1185">Reference proteome</keyword>
<dbReference type="EMBL" id="BMXB01000007">
    <property type="protein sequence ID" value="GHA38599.1"/>
    <property type="molecule type" value="Genomic_DNA"/>
</dbReference>
<dbReference type="Gene3D" id="3.20.20.150">
    <property type="entry name" value="Divalent-metal-dependent TIM barrel enzymes"/>
    <property type="match status" value="1"/>
</dbReference>
<dbReference type="InterPro" id="IPR013022">
    <property type="entry name" value="Xyl_isomerase-like_TIM-brl"/>
</dbReference>
<organism evidence="2 3">
    <name type="scientific">Salinimicrobium marinum</name>
    <dbReference type="NCBI Taxonomy" id="680283"/>
    <lineage>
        <taxon>Bacteria</taxon>
        <taxon>Pseudomonadati</taxon>
        <taxon>Bacteroidota</taxon>
        <taxon>Flavobacteriia</taxon>
        <taxon>Flavobacteriales</taxon>
        <taxon>Flavobacteriaceae</taxon>
        <taxon>Salinimicrobium</taxon>
    </lineage>
</organism>
<dbReference type="PANTHER" id="PTHR12110:SF41">
    <property type="entry name" value="INOSOSE DEHYDRATASE"/>
    <property type="match status" value="1"/>
</dbReference>
<comment type="caution">
    <text evidence="2">The sequence shown here is derived from an EMBL/GenBank/DDBJ whole genome shotgun (WGS) entry which is preliminary data.</text>
</comment>
<proteinExistence type="predicted"/>
<protein>
    <recommendedName>
        <fullName evidence="1">Xylose isomerase-like TIM barrel domain-containing protein</fullName>
    </recommendedName>
</protein>
<accession>A0A918SFE4</accession>
<dbReference type="Proteomes" id="UP000610456">
    <property type="component" value="Unassembled WGS sequence"/>
</dbReference>
<evidence type="ECO:0000259" key="1">
    <source>
        <dbReference type="Pfam" id="PF01261"/>
    </source>
</evidence>
<dbReference type="SUPFAM" id="SSF51658">
    <property type="entry name" value="Xylose isomerase-like"/>
    <property type="match status" value="1"/>
</dbReference>
<evidence type="ECO:0000313" key="3">
    <source>
        <dbReference type="Proteomes" id="UP000610456"/>
    </source>
</evidence>
<dbReference type="PANTHER" id="PTHR12110">
    <property type="entry name" value="HYDROXYPYRUVATE ISOMERASE"/>
    <property type="match status" value="1"/>
</dbReference>
<reference evidence="2" key="2">
    <citation type="submission" date="2020-09" db="EMBL/GenBank/DDBJ databases">
        <authorList>
            <person name="Sun Q."/>
            <person name="Kim S."/>
        </authorList>
    </citation>
    <scope>NUCLEOTIDE SEQUENCE</scope>
    <source>
        <strain evidence="2">KCTC 12719</strain>
    </source>
</reference>
<reference evidence="2" key="1">
    <citation type="journal article" date="2014" name="Int. J. Syst. Evol. Microbiol.">
        <title>Complete genome sequence of Corynebacterium casei LMG S-19264T (=DSM 44701T), isolated from a smear-ripened cheese.</title>
        <authorList>
            <consortium name="US DOE Joint Genome Institute (JGI-PGF)"/>
            <person name="Walter F."/>
            <person name="Albersmeier A."/>
            <person name="Kalinowski J."/>
            <person name="Ruckert C."/>
        </authorList>
    </citation>
    <scope>NUCLEOTIDE SEQUENCE</scope>
    <source>
        <strain evidence="2">KCTC 12719</strain>
    </source>
</reference>
<gene>
    <name evidence="2" type="ORF">GCM10007103_19990</name>
</gene>
<name>A0A918SFE4_9FLAO</name>